<dbReference type="AlphaFoldDB" id="T1BKR5"/>
<organism evidence="1">
    <name type="scientific">mine drainage metagenome</name>
    <dbReference type="NCBI Taxonomy" id="410659"/>
    <lineage>
        <taxon>unclassified sequences</taxon>
        <taxon>metagenomes</taxon>
        <taxon>ecological metagenomes</taxon>
    </lineage>
</organism>
<comment type="caution">
    <text evidence="1">The sequence shown here is derived from an EMBL/GenBank/DDBJ whole genome shotgun (WGS) entry which is preliminary data.</text>
</comment>
<accession>T1BKR5</accession>
<dbReference type="EMBL" id="AUZY01003161">
    <property type="protein sequence ID" value="EQD70382.1"/>
    <property type="molecule type" value="Genomic_DNA"/>
</dbReference>
<name>T1BKR5_9ZZZZ</name>
<proteinExistence type="predicted"/>
<evidence type="ECO:0000313" key="1">
    <source>
        <dbReference type="EMBL" id="EQD70382.1"/>
    </source>
</evidence>
<reference evidence="1" key="2">
    <citation type="journal article" date="2014" name="ISME J.">
        <title>Microbial stratification in low pH oxic and suboxic macroscopic growths along an acid mine drainage.</title>
        <authorList>
            <person name="Mendez-Garcia C."/>
            <person name="Mesa V."/>
            <person name="Sprenger R.R."/>
            <person name="Richter M."/>
            <person name="Diez M.S."/>
            <person name="Solano J."/>
            <person name="Bargiela R."/>
            <person name="Golyshina O.V."/>
            <person name="Manteca A."/>
            <person name="Ramos J.L."/>
            <person name="Gallego J.R."/>
            <person name="Llorente I."/>
            <person name="Martins Dos Santos V.A."/>
            <person name="Jensen O.N."/>
            <person name="Pelaez A.I."/>
            <person name="Sanchez J."/>
            <person name="Ferrer M."/>
        </authorList>
    </citation>
    <scope>NUCLEOTIDE SEQUENCE</scope>
</reference>
<protein>
    <submittedName>
        <fullName evidence="1">IS1595 transposase</fullName>
    </submittedName>
</protein>
<reference evidence="1" key="1">
    <citation type="submission" date="2013-08" db="EMBL/GenBank/DDBJ databases">
        <authorList>
            <person name="Mendez C."/>
            <person name="Richter M."/>
            <person name="Ferrer M."/>
            <person name="Sanchez J."/>
        </authorList>
    </citation>
    <scope>NUCLEOTIDE SEQUENCE</scope>
</reference>
<sequence>MRQRRGVQDARSRWVNVLLGNLTRAISRSYHVIRQDKYTRLRLTEATYRFKRRFRLRELRRRLARTMMLCKPHPGRPCAW</sequence>
<gene>
    <name evidence="1" type="ORF">B1B_05041</name>
</gene>